<feature type="transmembrane region" description="Helical" evidence="2">
    <location>
        <begin position="187"/>
        <end position="206"/>
    </location>
</feature>
<dbReference type="EMBL" id="JABMCI010000055">
    <property type="protein sequence ID" value="NUU16791.1"/>
    <property type="molecule type" value="Genomic_DNA"/>
</dbReference>
<feature type="transmembrane region" description="Helical" evidence="2">
    <location>
        <begin position="226"/>
        <end position="253"/>
    </location>
</feature>
<name>A0A7Y6DVT6_9CELL</name>
<keyword evidence="2" id="KW-0812">Transmembrane</keyword>
<feature type="transmembrane region" description="Helical" evidence="2">
    <location>
        <begin position="139"/>
        <end position="159"/>
    </location>
</feature>
<comment type="caution">
    <text evidence="3">The sequence shown here is derived from an EMBL/GenBank/DDBJ whole genome shotgun (WGS) entry which is preliminary data.</text>
</comment>
<feature type="transmembrane region" description="Helical" evidence="2">
    <location>
        <begin position="43"/>
        <end position="65"/>
    </location>
</feature>
<feature type="transmembrane region" description="Helical" evidence="2">
    <location>
        <begin position="265"/>
        <end position="284"/>
    </location>
</feature>
<dbReference type="AlphaFoldDB" id="A0A7Y6DVT6"/>
<sequence length="756" mass="80621">MARAAVMGAADGSPSRTDEPVAESAEVRGAPVRTTSRVVWREVATALASAALGGLAAVWALRLWAAHLNVPLVGSGDALLNLMLVRNMQLTGWFQSTPLLGAPIGQDLRPWPVAVGDIWGLLSLKVLSLVLSPAASVNVFFVLGFPLVAAVACLCFRGLSISRPISVVLGAAYAILPYHFQRSEPHLFLSVYYAAPIGCLVAMWIYTRQVDLWRSPRLYRWREYVVLASAVVLIGGGMYYAAFGLVLALAAALLRAIGERTVRPLATAAAFFVIVVAGIGLAALPNLLYLGSADADSAAVTGRSYAASEFFGLKIVNLVLPAWYHRIPALADLRAVTGESVIPGENTETLGVLGLVGFVAVLLAVLVPVAAHRPLWRRRLHPLGVLTVVALLFSTVAGLNSVAAALAFDQLRAWNRMSVNIAFLALAGLAVLIDRGLHRLGRRWPVARRPLARAGVAAVVLGIALFDQTGPAIRPDYPHTSNAWNADADYFQQLEDRYGAGAAVFQIPYSDFPEAPPVVSMAPYDHLRAYVHSDLAWSYGSVKGAFTSWQQVALSEGIPSTLPKLVGAGFQAIYVNRNGYADHGVAEEAAIVATIGPQVPFVNPDNTLAVYDLRPYASRLRAEGAQIPSLDQVLHPVRIEYGTGFFAPEADATKTWRWGGARADAVILNPTDDPVDVMLTGSIVVADPRADVTVTVGADEHELIVVNHVATLAIPVVAPPGTTPLAFVTDSAPTTAPGETRDLRQQIIDLHLSPLD</sequence>
<feature type="transmembrane region" description="Helical" evidence="2">
    <location>
        <begin position="165"/>
        <end position="180"/>
    </location>
</feature>
<evidence type="ECO:0000256" key="1">
    <source>
        <dbReference type="SAM" id="MobiDB-lite"/>
    </source>
</evidence>
<evidence type="ECO:0000256" key="2">
    <source>
        <dbReference type="SAM" id="Phobius"/>
    </source>
</evidence>
<feature type="transmembrane region" description="Helical" evidence="2">
    <location>
        <begin position="414"/>
        <end position="433"/>
    </location>
</feature>
<dbReference type="Proteomes" id="UP000565724">
    <property type="component" value="Unassembled WGS sequence"/>
</dbReference>
<reference evidence="3 4" key="1">
    <citation type="submission" date="2020-05" db="EMBL/GenBank/DDBJ databases">
        <title>Genome Sequencing of Type Strains.</title>
        <authorList>
            <person name="Lemaire J.F."/>
            <person name="Inderbitzin P."/>
            <person name="Gregorio O.A."/>
            <person name="Collins S.B."/>
            <person name="Wespe N."/>
            <person name="Knight-Connoni V."/>
        </authorList>
    </citation>
    <scope>NUCLEOTIDE SEQUENCE [LARGE SCALE GENOMIC DNA]</scope>
    <source>
        <strain evidence="3 4">ATCC 25174</strain>
    </source>
</reference>
<evidence type="ECO:0000313" key="3">
    <source>
        <dbReference type="EMBL" id="NUU16791.1"/>
    </source>
</evidence>
<gene>
    <name evidence="3" type="ORF">HP550_05950</name>
</gene>
<dbReference type="RefSeq" id="WP_175346674.1">
    <property type="nucleotide sequence ID" value="NZ_JABMCI010000055.1"/>
</dbReference>
<keyword evidence="4" id="KW-1185">Reference proteome</keyword>
<evidence type="ECO:0008006" key="5">
    <source>
        <dbReference type="Google" id="ProtNLM"/>
    </source>
</evidence>
<organism evidence="3 4">
    <name type="scientific">Cellulomonas humilata</name>
    <dbReference type="NCBI Taxonomy" id="144055"/>
    <lineage>
        <taxon>Bacteria</taxon>
        <taxon>Bacillati</taxon>
        <taxon>Actinomycetota</taxon>
        <taxon>Actinomycetes</taxon>
        <taxon>Micrococcales</taxon>
        <taxon>Cellulomonadaceae</taxon>
        <taxon>Cellulomonas</taxon>
    </lineage>
</organism>
<feature type="transmembrane region" description="Helical" evidence="2">
    <location>
        <begin position="383"/>
        <end position="408"/>
    </location>
</feature>
<feature type="transmembrane region" description="Helical" evidence="2">
    <location>
        <begin position="350"/>
        <end position="371"/>
    </location>
</feature>
<keyword evidence="2" id="KW-1133">Transmembrane helix</keyword>
<protein>
    <recommendedName>
        <fullName evidence="5">Glycosyltransferase RgtA/B/C/D-like domain-containing protein</fullName>
    </recommendedName>
</protein>
<feature type="region of interest" description="Disordered" evidence="1">
    <location>
        <begin position="1"/>
        <end position="27"/>
    </location>
</feature>
<evidence type="ECO:0000313" key="4">
    <source>
        <dbReference type="Proteomes" id="UP000565724"/>
    </source>
</evidence>
<accession>A0A7Y6DVT6</accession>
<proteinExistence type="predicted"/>
<keyword evidence="2" id="KW-0472">Membrane</keyword>